<dbReference type="InterPro" id="IPR057965">
    <property type="entry name" value="STEEP1_dom"/>
</dbReference>
<evidence type="ECO:0000313" key="4">
    <source>
        <dbReference type="Proteomes" id="UP000785200"/>
    </source>
</evidence>
<dbReference type="Proteomes" id="UP000785200">
    <property type="component" value="Unassembled WGS sequence"/>
</dbReference>
<dbReference type="EMBL" id="VNKQ01000008">
    <property type="protein sequence ID" value="KAG0649330.1"/>
    <property type="molecule type" value="Genomic_DNA"/>
</dbReference>
<keyword evidence="4" id="KW-1185">Reference proteome</keyword>
<dbReference type="AlphaFoldDB" id="A0A9P6VKK8"/>
<reference evidence="3" key="1">
    <citation type="submission" date="2019-07" db="EMBL/GenBank/DDBJ databases">
        <title>Hyphodiscus hymeniophilus genome sequencing and assembly.</title>
        <authorList>
            <person name="Kramer G."/>
            <person name="Nodwell J."/>
        </authorList>
    </citation>
    <scope>NUCLEOTIDE SEQUENCE</scope>
    <source>
        <strain evidence="3">ATCC 34498</strain>
    </source>
</reference>
<name>A0A9P6VKK8_9HELO</name>
<sequence>MAILPPKIQTYHCICTSLLLASTHTLSTLPRRAPPSLDGAYILPVPSHAPSFSHSHSHSHSSPPSPGPNDADDREVDPEAMETSEGQEDGEKDMQAKQDTQDRPLPAAGYTLLLGMQKDSRVTIIRREDGFEKRALWRCGRCSLVIGYEIAGSESRVSGAGEGRRALRGRCTGVMVEGRKIGEGDMEVGREGRGVWE</sequence>
<evidence type="ECO:0000313" key="3">
    <source>
        <dbReference type="EMBL" id="KAG0649330.1"/>
    </source>
</evidence>
<evidence type="ECO:0000259" key="2">
    <source>
        <dbReference type="Pfam" id="PF25809"/>
    </source>
</evidence>
<proteinExistence type="predicted"/>
<feature type="compositionally biased region" description="Acidic residues" evidence="1">
    <location>
        <begin position="70"/>
        <end position="91"/>
    </location>
</feature>
<dbReference type="OrthoDB" id="418131at2759"/>
<evidence type="ECO:0000256" key="1">
    <source>
        <dbReference type="SAM" id="MobiDB-lite"/>
    </source>
</evidence>
<organism evidence="3 4">
    <name type="scientific">Hyphodiscus hymeniophilus</name>
    <dbReference type="NCBI Taxonomy" id="353542"/>
    <lineage>
        <taxon>Eukaryota</taxon>
        <taxon>Fungi</taxon>
        <taxon>Dikarya</taxon>
        <taxon>Ascomycota</taxon>
        <taxon>Pezizomycotina</taxon>
        <taxon>Leotiomycetes</taxon>
        <taxon>Helotiales</taxon>
        <taxon>Hyphodiscaceae</taxon>
        <taxon>Hyphodiscus</taxon>
    </lineage>
</organism>
<feature type="region of interest" description="Disordered" evidence="1">
    <location>
        <begin position="48"/>
        <end position="104"/>
    </location>
</feature>
<comment type="caution">
    <text evidence="3">The sequence shown here is derived from an EMBL/GenBank/DDBJ whole genome shotgun (WGS) entry which is preliminary data.</text>
</comment>
<protein>
    <recommendedName>
        <fullName evidence="2">STEEP1 domain-containing protein</fullName>
    </recommendedName>
</protein>
<feature type="compositionally biased region" description="Basic and acidic residues" evidence="1">
    <location>
        <begin position="92"/>
        <end position="102"/>
    </location>
</feature>
<accession>A0A9P6VKK8</accession>
<dbReference type="Pfam" id="PF25809">
    <property type="entry name" value="STEEP1"/>
    <property type="match status" value="2"/>
</dbReference>
<feature type="domain" description="STEEP1" evidence="2">
    <location>
        <begin position="7"/>
        <end position="52"/>
    </location>
</feature>
<feature type="domain" description="STEEP1" evidence="2">
    <location>
        <begin position="116"/>
        <end position="151"/>
    </location>
</feature>
<gene>
    <name evidence="3" type="ORF">D0Z07_4134</name>
</gene>